<sequence length="149" mass="16004">MQESAQAAITCIRERAKMLDLAEDFYGKTDIHIHLPEGAIPKDGPSAGITLFTAVTSALTGIPVRAGLAMTGEITLRGRVLPIGGLREKLLAAVRAGIDTVIIPEKNRKDLRDVPTDILNALSIIYVENADEVLKNALIRLPEKPISLG</sequence>
<dbReference type="PROSITE" id="PS51786">
    <property type="entry name" value="LON_PROTEOLYTIC"/>
    <property type="match status" value="1"/>
</dbReference>
<dbReference type="InterPro" id="IPR014721">
    <property type="entry name" value="Ribsml_uS5_D2-typ_fold_subgr"/>
</dbReference>
<organism evidence="5 6">
    <name type="scientific">Moschus moschiferus</name>
    <name type="common">Siberian musk deer</name>
    <name type="synonym">Moschus sibiricus</name>
    <dbReference type="NCBI Taxonomy" id="68415"/>
    <lineage>
        <taxon>Eukaryota</taxon>
        <taxon>Metazoa</taxon>
        <taxon>Chordata</taxon>
        <taxon>Craniata</taxon>
        <taxon>Vertebrata</taxon>
        <taxon>Euteleostomi</taxon>
        <taxon>Mammalia</taxon>
        <taxon>Eutheria</taxon>
        <taxon>Laurasiatheria</taxon>
        <taxon>Artiodactyla</taxon>
        <taxon>Ruminantia</taxon>
        <taxon>Pecora</taxon>
        <taxon>Moschidae</taxon>
        <taxon>Moschus</taxon>
    </lineage>
</organism>
<evidence type="ECO:0000256" key="1">
    <source>
        <dbReference type="ARBA" id="ARBA00022801"/>
    </source>
</evidence>
<feature type="active site" evidence="3">
    <location>
        <position position="46"/>
    </location>
</feature>
<reference evidence="5" key="1">
    <citation type="submission" date="2025-08" db="UniProtKB">
        <authorList>
            <consortium name="Ensembl"/>
        </authorList>
    </citation>
    <scope>IDENTIFICATION</scope>
</reference>
<comment type="similarity">
    <text evidence="3">Belongs to the peptidase S16 family.</text>
</comment>
<feature type="active site" evidence="3">
    <location>
        <position position="89"/>
    </location>
</feature>
<dbReference type="PROSITE" id="PS01046">
    <property type="entry name" value="LON_SER"/>
    <property type="match status" value="1"/>
</dbReference>
<keyword evidence="1 3" id="KW-0378">Hydrolase</keyword>
<dbReference type="Pfam" id="PF05362">
    <property type="entry name" value="Lon_C"/>
    <property type="match status" value="1"/>
</dbReference>
<keyword evidence="6" id="KW-1185">Reference proteome</keyword>
<evidence type="ECO:0000313" key="5">
    <source>
        <dbReference type="Ensembl" id="ENSMMSP00000017985.1"/>
    </source>
</evidence>
<evidence type="ECO:0000256" key="3">
    <source>
        <dbReference type="PROSITE-ProRule" id="PRU01122"/>
    </source>
</evidence>
<dbReference type="GO" id="GO:0006508">
    <property type="term" value="P:proteolysis"/>
    <property type="evidence" value="ECO:0007669"/>
    <property type="project" value="UniProtKB-KW"/>
</dbReference>
<dbReference type="GO" id="GO:0030163">
    <property type="term" value="P:protein catabolic process"/>
    <property type="evidence" value="ECO:0007669"/>
    <property type="project" value="InterPro"/>
</dbReference>
<evidence type="ECO:0000259" key="4">
    <source>
        <dbReference type="PROSITE" id="PS51786"/>
    </source>
</evidence>
<accession>A0A8C6DQT8</accession>
<dbReference type="SUPFAM" id="SSF54211">
    <property type="entry name" value="Ribosomal protein S5 domain 2-like"/>
    <property type="match status" value="1"/>
</dbReference>
<dbReference type="InterPro" id="IPR008268">
    <property type="entry name" value="Peptidase_S16_AS"/>
</dbReference>
<dbReference type="PANTHER" id="PTHR10046">
    <property type="entry name" value="ATP DEPENDENT LON PROTEASE FAMILY MEMBER"/>
    <property type="match status" value="1"/>
</dbReference>
<protein>
    <recommendedName>
        <fullName evidence="4">Lon proteolytic domain-containing protein</fullName>
    </recommendedName>
</protein>
<dbReference type="Ensembl" id="ENSMMST00000019878.1">
    <property type="protein sequence ID" value="ENSMMSP00000017985.1"/>
    <property type="gene ID" value="ENSMMSG00000013647.1"/>
</dbReference>
<dbReference type="InterPro" id="IPR008269">
    <property type="entry name" value="Lon_proteolytic"/>
</dbReference>
<dbReference type="Proteomes" id="UP000694544">
    <property type="component" value="Unplaced"/>
</dbReference>
<evidence type="ECO:0000256" key="2">
    <source>
        <dbReference type="ARBA" id="ARBA00022825"/>
    </source>
</evidence>
<dbReference type="GO" id="GO:0004176">
    <property type="term" value="F:ATP-dependent peptidase activity"/>
    <property type="evidence" value="ECO:0007669"/>
    <property type="project" value="UniProtKB-UniRule"/>
</dbReference>
<reference evidence="5" key="2">
    <citation type="submission" date="2025-09" db="UniProtKB">
        <authorList>
            <consortium name="Ensembl"/>
        </authorList>
    </citation>
    <scope>IDENTIFICATION</scope>
</reference>
<name>A0A8C6DQT8_MOSMO</name>
<keyword evidence="2 3" id="KW-0720">Serine protease</keyword>
<proteinExistence type="inferred from homology"/>
<dbReference type="AlphaFoldDB" id="A0A8C6DQT8"/>
<dbReference type="InterPro" id="IPR020568">
    <property type="entry name" value="Ribosomal_Su5_D2-typ_SF"/>
</dbReference>
<evidence type="ECO:0000313" key="6">
    <source>
        <dbReference type="Proteomes" id="UP000694544"/>
    </source>
</evidence>
<dbReference type="PRINTS" id="PR00830">
    <property type="entry name" value="ENDOLAPTASE"/>
</dbReference>
<keyword evidence="3" id="KW-0645">Protease</keyword>
<dbReference type="GO" id="GO:0005524">
    <property type="term" value="F:ATP binding"/>
    <property type="evidence" value="ECO:0007669"/>
    <property type="project" value="InterPro"/>
</dbReference>
<dbReference type="GO" id="GO:0004252">
    <property type="term" value="F:serine-type endopeptidase activity"/>
    <property type="evidence" value="ECO:0007669"/>
    <property type="project" value="UniProtKB-UniRule"/>
</dbReference>
<dbReference type="GeneTree" id="ENSGT00530000063553"/>
<dbReference type="InterPro" id="IPR027065">
    <property type="entry name" value="Lon_Prtase"/>
</dbReference>
<dbReference type="Gene3D" id="3.30.230.10">
    <property type="match status" value="1"/>
</dbReference>
<feature type="domain" description="Lon proteolytic" evidence="4">
    <location>
        <begin position="1"/>
        <end position="140"/>
    </location>
</feature>